<dbReference type="PRINTS" id="PR00740">
    <property type="entry name" value="GLHYDRLASE27"/>
</dbReference>
<dbReference type="Pfam" id="PF16499">
    <property type="entry name" value="Melibiase_2"/>
    <property type="match status" value="2"/>
</dbReference>
<dbReference type="InterPro" id="IPR013785">
    <property type="entry name" value="Aldolase_TIM"/>
</dbReference>
<keyword evidence="7 8" id="KW-0326">Glycosidase</keyword>
<dbReference type="EC" id="3.2.1.22" evidence="3 8"/>
<dbReference type="FunFam" id="2.60.40.1180:FF:000008">
    <property type="entry name" value="Alpha-galactosidase"/>
    <property type="match status" value="1"/>
</dbReference>
<evidence type="ECO:0000256" key="1">
    <source>
        <dbReference type="ARBA" id="ARBA00001255"/>
    </source>
</evidence>
<keyword evidence="4" id="KW-0732">Signal</keyword>
<dbReference type="STRING" id="4577.A0A1D6HYF2"/>
<keyword evidence="5 8" id="KW-0378">Hydrolase</keyword>
<name>A0A1D6HYF2_MAIZE</name>
<evidence type="ECO:0000256" key="3">
    <source>
        <dbReference type="ARBA" id="ARBA00012755"/>
    </source>
</evidence>
<dbReference type="PaxDb" id="4577-GRMZM2G146463_P03"/>
<dbReference type="Gene3D" id="2.60.40.1180">
    <property type="entry name" value="Golgi alpha-mannosidase II"/>
    <property type="match status" value="1"/>
</dbReference>
<organism evidence="10">
    <name type="scientific">Zea mays</name>
    <name type="common">Maize</name>
    <dbReference type="NCBI Taxonomy" id="4577"/>
    <lineage>
        <taxon>Eukaryota</taxon>
        <taxon>Viridiplantae</taxon>
        <taxon>Streptophyta</taxon>
        <taxon>Embryophyta</taxon>
        <taxon>Tracheophyta</taxon>
        <taxon>Spermatophyta</taxon>
        <taxon>Magnoliopsida</taxon>
        <taxon>Liliopsida</taxon>
        <taxon>Poales</taxon>
        <taxon>Poaceae</taxon>
        <taxon>PACMAD clade</taxon>
        <taxon>Panicoideae</taxon>
        <taxon>Andropogonodae</taxon>
        <taxon>Andropogoneae</taxon>
        <taxon>Tripsacinae</taxon>
        <taxon>Zea</taxon>
    </lineage>
</organism>
<evidence type="ECO:0000256" key="7">
    <source>
        <dbReference type="ARBA" id="ARBA00023295"/>
    </source>
</evidence>
<keyword evidence="6 8" id="KW-1015">Disulfide bond</keyword>
<dbReference type="InParanoid" id="A0A1D6HYF2"/>
<evidence type="ECO:0000256" key="4">
    <source>
        <dbReference type="ARBA" id="ARBA00022729"/>
    </source>
</evidence>
<protein>
    <recommendedName>
        <fullName evidence="3 8">Alpha-galactosidase</fullName>
        <ecNumber evidence="3 8">3.2.1.22</ecNumber>
    </recommendedName>
    <alternativeName>
        <fullName evidence="8">Melibiase</fullName>
    </alternativeName>
</protein>
<dbReference type="SUPFAM" id="SSF51445">
    <property type="entry name" value="(Trans)glycosidases"/>
    <property type="match status" value="1"/>
</dbReference>
<evidence type="ECO:0000256" key="5">
    <source>
        <dbReference type="ARBA" id="ARBA00022801"/>
    </source>
</evidence>
<dbReference type="GO" id="GO:0004557">
    <property type="term" value="F:alpha-galactosidase activity"/>
    <property type="evidence" value="ECO:0007669"/>
    <property type="project" value="UniProtKB-EC"/>
</dbReference>
<dbReference type="FunFam" id="3.20.20.70:FF:000093">
    <property type="entry name" value="Alpha-galactosidase"/>
    <property type="match status" value="1"/>
</dbReference>
<comment type="similarity">
    <text evidence="2 8">Belongs to the glycosyl hydrolase 27 family.</text>
</comment>
<evidence type="ECO:0000256" key="2">
    <source>
        <dbReference type="ARBA" id="ARBA00009743"/>
    </source>
</evidence>
<dbReference type="GO" id="GO:0005975">
    <property type="term" value="P:carbohydrate metabolic process"/>
    <property type="evidence" value="ECO:0007669"/>
    <property type="project" value="InterPro"/>
</dbReference>
<dbReference type="InterPro" id="IPR002241">
    <property type="entry name" value="Glyco_hydro_27"/>
</dbReference>
<dbReference type="FunCoup" id="A0A1D6HYF2">
    <property type="interactions" value="1687"/>
</dbReference>
<dbReference type="ExpressionAtlas" id="A0A1D6HYF2">
    <property type="expression patterns" value="baseline and differential"/>
</dbReference>
<sequence length="457" mass="49422">MAPEIQSLCPSTTAALLLLAACLAAAVAALDAADYARPPLPAGGGGRRVLFANGLGLTPQMGWNSWNHFQCDINEAVVRSTADALVAIGLAKAGYTYVNLDDCWADSERTKEGYMVANPKTFPSGIKALADYVHSKGLKLGIYSSAGTRTCSNRMPGSLGYEERDAKMFASWGVDYLKYDNCYRDGTPETVRFGRMSRALVNSGRPIFYSLCEWGFMEVPKWGGMYGNSWRTTGDINDTWSGMLDNIDLNDAYARYAKPGGWNGQFLRPRLLVILILSAAIAYYAASWTDLNDGLLCFSAAADPDMLEVGNGGMAYNEYVVHFSLWAIAKAPLVIGCDVTRVSNETLGILSNAEVIAISQDRLGVQGQKVSKYGNDLEVWAGQLSGHRKAVLLLNRGATRSASITAAWPDVGIRRGVAVEARDVWKHETLPGWFTGSLTAVVGPHSCKLFVLTPVPS</sequence>
<dbReference type="Gene3D" id="3.20.20.70">
    <property type="entry name" value="Aldolase class I"/>
    <property type="match status" value="2"/>
</dbReference>
<feature type="domain" description="Alpha galactosidase C-terminal" evidence="9">
    <location>
        <begin position="375"/>
        <end position="452"/>
    </location>
</feature>
<dbReference type="PANTHER" id="PTHR11452">
    <property type="entry name" value="ALPHA-GALACTOSIDASE/ALPHA-N-ACETYLGALACTOSAMINIDASE"/>
    <property type="match status" value="1"/>
</dbReference>
<dbReference type="InterPro" id="IPR041233">
    <property type="entry name" value="Melibiase_C"/>
</dbReference>
<evidence type="ECO:0000313" key="10">
    <source>
        <dbReference type="EMBL" id="ONM53181.1"/>
    </source>
</evidence>
<dbReference type="SUPFAM" id="SSF51011">
    <property type="entry name" value="Glycosyl hydrolase domain"/>
    <property type="match status" value="1"/>
</dbReference>
<evidence type="ECO:0000259" key="9">
    <source>
        <dbReference type="Pfam" id="PF17801"/>
    </source>
</evidence>
<gene>
    <name evidence="10" type="ORF">ZEAMMB73_Zm00001d019552</name>
</gene>
<evidence type="ECO:0000256" key="6">
    <source>
        <dbReference type="ARBA" id="ARBA00023157"/>
    </source>
</evidence>
<proteinExistence type="inferred from homology"/>
<dbReference type="InterPro" id="IPR013780">
    <property type="entry name" value="Glyco_hydro_b"/>
</dbReference>
<dbReference type="eggNOG" id="KOG2366">
    <property type="taxonomic scope" value="Eukaryota"/>
</dbReference>
<dbReference type="EMBL" id="CM007650">
    <property type="protein sequence ID" value="ONM53181.1"/>
    <property type="molecule type" value="Genomic_DNA"/>
</dbReference>
<dbReference type="SMR" id="A0A1D6HYF2"/>
<dbReference type="FunFam" id="3.20.20.70:FF:000482">
    <property type="match status" value="1"/>
</dbReference>
<dbReference type="Pfam" id="PF17801">
    <property type="entry name" value="Melibiase_C"/>
    <property type="match status" value="1"/>
</dbReference>
<comment type="catalytic activity">
    <reaction evidence="1 8">
        <text>Hydrolysis of terminal, non-reducing alpha-D-galactose residues in alpha-D-galactosides, including galactose oligosaccharides, galactomannans and galactolipids.</text>
        <dbReference type="EC" id="3.2.1.22"/>
    </reaction>
</comment>
<reference evidence="10" key="1">
    <citation type="submission" date="2015-12" db="EMBL/GenBank/DDBJ databases">
        <title>Update maize B73 reference genome by single molecule sequencing technologies.</title>
        <authorList>
            <consortium name="Maize Genome Sequencing Project"/>
            <person name="Ware D."/>
        </authorList>
    </citation>
    <scope>NUCLEOTIDE SEQUENCE [LARGE SCALE GENOMIC DNA]</scope>
    <source>
        <tissue evidence="10">Seedling</tissue>
    </source>
</reference>
<dbReference type="CDD" id="cd14792">
    <property type="entry name" value="GH27"/>
    <property type="match status" value="1"/>
</dbReference>
<dbReference type="IntAct" id="A0A1D6HYF2">
    <property type="interactions" value="1"/>
</dbReference>
<dbReference type="PANTHER" id="PTHR11452:SF72">
    <property type="entry name" value="ALPHA-GALACTOSIDASE"/>
    <property type="match status" value="1"/>
</dbReference>
<dbReference type="OMA" id="ATWGGQY"/>
<accession>A0A1D6HYF2</accession>
<dbReference type="InterPro" id="IPR017853">
    <property type="entry name" value="GH"/>
</dbReference>
<evidence type="ECO:0000256" key="8">
    <source>
        <dbReference type="RuleBase" id="RU361168"/>
    </source>
</evidence>
<dbReference type="AlphaFoldDB" id="A0A1D6HYF2"/>